<gene>
    <name evidence="1" type="ORF">ACJRO7_005484</name>
</gene>
<accession>A0ABD3IZY0</accession>
<dbReference type="EMBL" id="JBJKBG010000010">
    <property type="protein sequence ID" value="KAL3720672.1"/>
    <property type="molecule type" value="Genomic_DNA"/>
</dbReference>
<dbReference type="Proteomes" id="UP001634007">
    <property type="component" value="Unassembled WGS sequence"/>
</dbReference>
<proteinExistence type="predicted"/>
<sequence length="98" mass="11083">MRSCDRDFALLVMETIGVGLGRGRAGEWKRGGVEIPVLCFFGPKVVDYYSRMRRSRNAKFMVQLSADIPCSRRRLKDLSGSKVSFDAMTMVNQDAFLI</sequence>
<reference evidence="1 2" key="1">
    <citation type="submission" date="2024-11" db="EMBL/GenBank/DDBJ databases">
        <title>Chromosome-level genome assembly of Eucalyptus globulus Labill. provides insights into its genome evolution.</title>
        <authorList>
            <person name="Li X."/>
        </authorList>
    </citation>
    <scope>NUCLEOTIDE SEQUENCE [LARGE SCALE GENOMIC DNA]</scope>
    <source>
        <strain evidence="1">CL2024</strain>
        <tissue evidence="1">Fresh tender leaves</tissue>
    </source>
</reference>
<keyword evidence="2" id="KW-1185">Reference proteome</keyword>
<evidence type="ECO:0000313" key="1">
    <source>
        <dbReference type="EMBL" id="KAL3720672.1"/>
    </source>
</evidence>
<organism evidence="1 2">
    <name type="scientific">Eucalyptus globulus</name>
    <name type="common">Tasmanian blue gum</name>
    <dbReference type="NCBI Taxonomy" id="34317"/>
    <lineage>
        <taxon>Eukaryota</taxon>
        <taxon>Viridiplantae</taxon>
        <taxon>Streptophyta</taxon>
        <taxon>Embryophyta</taxon>
        <taxon>Tracheophyta</taxon>
        <taxon>Spermatophyta</taxon>
        <taxon>Magnoliopsida</taxon>
        <taxon>eudicotyledons</taxon>
        <taxon>Gunneridae</taxon>
        <taxon>Pentapetalae</taxon>
        <taxon>rosids</taxon>
        <taxon>malvids</taxon>
        <taxon>Myrtales</taxon>
        <taxon>Myrtaceae</taxon>
        <taxon>Myrtoideae</taxon>
        <taxon>Eucalypteae</taxon>
        <taxon>Eucalyptus</taxon>
    </lineage>
</organism>
<evidence type="ECO:0000313" key="2">
    <source>
        <dbReference type="Proteomes" id="UP001634007"/>
    </source>
</evidence>
<dbReference type="AlphaFoldDB" id="A0ABD3IZY0"/>
<comment type="caution">
    <text evidence="1">The sequence shown here is derived from an EMBL/GenBank/DDBJ whole genome shotgun (WGS) entry which is preliminary data.</text>
</comment>
<protein>
    <submittedName>
        <fullName evidence="1">Uncharacterized protein</fullName>
    </submittedName>
</protein>
<name>A0ABD3IZY0_EUCGL</name>